<feature type="transmembrane region" description="Helical" evidence="1">
    <location>
        <begin position="158"/>
        <end position="179"/>
    </location>
</feature>
<keyword evidence="1" id="KW-0812">Transmembrane</keyword>
<dbReference type="AlphaFoldDB" id="X1KQ51"/>
<organism evidence="2">
    <name type="scientific">marine sediment metagenome</name>
    <dbReference type="NCBI Taxonomy" id="412755"/>
    <lineage>
        <taxon>unclassified sequences</taxon>
        <taxon>metagenomes</taxon>
        <taxon>ecological metagenomes</taxon>
    </lineage>
</organism>
<feature type="transmembrane region" description="Helical" evidence="1">
    <location>
        <begin position="75"/>
        <end position="99"/>
    </location>
</feature>
<sequence length="183" mass="21232">YEDYETIVDEYRLETISDISKIKKSKTTNFSINAHSPHISLDISKNSASLYISNEDDLKLLGMFSKIDGIISKRISLLSVFTIPWIQYPVQLILWIIFWKLPIERFTIPESLFKASFLILIAIWILGGFWFNLRKYGLIYLSDSHSKLNFFQRNKDKIILLIIGAILGIGGTVVANWLYNKFF</sequence>
<comment type="caution">
    <text evidence="2">The sequence shown here is derived from an EMBL/GenBank/DDBJ whole genome shotgun (WGS) entry which is preliminary data.</text>
</comment>
<feature type="transmembrane region" description="Helical" evidence="1">
    <location>
        <begin position="111"/>
        <end position="131"/>
    </location>
</feature>
<feature type="non-terminal residue" evidence="2">
    <location>
        <position position="1"/>
    </location>
</feature>
<dbReference type="EMBL" id="BARU01041034">
    <property type="protein sequence ID" value="GAH84133.1"/>
    <property type="molecule type" value="Genomic_DNA"/>
</dbReference>
<name>X1KQ51_9ZZZZ</name>
<accession>X1KQ51</accession>
<proteinExistence type="predicted"/>
<evidence type="ECO:0000256" key="1">
    <source>
        <dbReference type="SAM" id="Phobius"/>
    </source>
</evidence>
<reference evidence="2" key="1">
    <citation type="journal article" date="2014" name="Front. Microbiol.">
        <title>High frequency of phylogenetically diverse reductive dehalogenase-homologous genes in deep subseafloor sedimentary metagenomes.</title>
        <authorList>
            <person name="Kawai M."/>
            <person name="Futagami T."/>
            <person name="Toyoda A."/>
            <person name="Takaki Y."/>
            <person name="Nishi S."/>
            <person name="Hori S."/>
            <person name="Arai W."/>
            <person name="Tsubouchi T."/>
            <person name="Morono Y."/>
            <person name="Uchiyama I."/>
            <person name="Ito T."/>
            <person name="Fujiyama A."/>
            <person name="Inagaki F."/>
            <person name="Takami H."/>
        </authorList>
    </citation>
    <scope>NUCLEOTIDE SEQUENCE</scope>
    <source>
        <strain evidence="2">Expedition CK06-06</strain>
    </source>
</reference>
<evidence type="ECO:0000313" key="2">
    <source>
        <dbReference type="EMBL" id="GAH84133.1"/>
    </source>
</evidence>
<keyword evidence="1" id="KW-0472">Membrane</keyword>
<gene>
    <name evidence="2" type="ORF">S03H2_63346</name>
</gene>
<protein>
    <submittedName>
        <fullName evidence="2">Uncharacterized protein</fullName>
    </submittedName>
</protein>
<keyword evidence="1" id="KW-1133">Transmembrane helix</keyword>